<accession>A0A816VYA6</accession>
<organism evidence="2">
    <name type="scientific">Brassica napus</name>
    <name type="common">Rape</name>
    <dbReference type="NCBI Taxonomy" id="3708"/>
    <lineage>
        <taxon>Eukaryota</taxon>
        <taxon>Viridiplantae</taxon>
        <taxon>Streptophyta</taxon>
        <taxon>Embryophyta</taxon>
        <taxon>Tracheophyta</taxon>
        <taxon>Spermatophyta</taxon>
        <taxon>Magnoliopsida</taxon>
        <taxon>eudicotyledons</taxon>
        <taxon>Gunneridae</taxon>
        <taxon>Pentapetalae</taxon>
        <taxon>rosids</taxon>
        <taxon>malvids</taxon>
        <taxon>Brassicales</taxon>
        <taxon>Brassicaceae</taxon>
        <taxon>Brassiceae</taxon>
        <taxon>Brassica</taxon>
    </lineage>
</organism>
<gene>
    <name evidence="2" type="ORF">DARMORV10_A03P03950.1</name>
</gene>
<name>A0A816VYA6_BRANA</name>
<dbReference type="Proteomes" id="UP001295469">
    <property type="component" value="Chromosome A03"/>
</dbReference>
<keyword evidence="1" id="KW-1133">Transmembrane helix</keyword>
<evidence type="ECO:0000256" key="1">
    <source>
        <dbReference type="SAM" id="Phobius"/>
    </source>
</evidence>
<dbReference type="Gramene" id="CDX78341">
    <property type="protein sequence ID" value="CDX78341"/>
    <property type="gene ID" value="GSBRNA2T00129701001"/>
</dbReference>
<keyword evidence="1" id="KW-0472">Membrane</keyword>
<feature type="transmembrane region" description="Helical" evidence="1">
    <location>
        <begin position="118"/>
        <end position="142"/>
    </location>
</feature>
<keyword evidence="1" id="KW-0812">Transmembrane</keyword>
<dbReference type="AlphaFoldDB" id="A0A816VYA6"/>
<proteinExistence type="predicted"/>
<dbReference type="EMBL" id="HG994357">
    <property type="protein sequence ID" value="CAF2119002.1"/>
    <property type="molecule type" value="Genomic_DNA"/>
</dbReference>
<protein>
    <submittedName>
        <fullName evidence="2">(rape) hypothetical protein</fullName>
    </submittedName>
</protein>
<reference evidence="2" key="1">
    <citation type="submission" date="2021-01" db="EMBL/GenBank/DDBJ databases">
        <authorList>
            <consortium name="Genoscope - CEA"/>
            <person name="William W."/>
        </authorList>
    </citation>
    <scope>NUCLEOTIDE SEQUENCE</scope>
</reference>
<sequence>MYFPHPNLKDVNNKTEKILMEGLMGYLESSNVHVESVTIRNATTESNLQNLKVDISLFPMEKENFTQRELDIVSFALGTELYKAPATFGRYYFKQDTYIYLQGDGEEGGSDSPDRDALIIKVVSSLCGVLFMFATAGVLYFLRKKMIPVEEPREHNVEKAFNWIEMLDAMSDMI</sequence>
<evidence type="ECO:0000313" key="2">
    <source>
        <dbReference type="EMBL" id="CAF2119002.1"/>
    </source>
</evidence>